<organism evidence="2 3">
    <name type="scientific">Boletus reticuloceps</name>
    <dbReference type="NCBI Taxonomy" id="495285"/>
    <lineage>
        <taxon>Eukaryota</taxon>
        <taxon>Fungi</taxon>
        <taxon>Dikarya</taxon>
        <taxon>Basidiomycota</taxon>
        <taxon>Agaricomycotina</taxon>
        <taxon>Agaricomycetes</taxon>
        <taxon>Agaricomycetidae</taxon>
        <taxon>Boletales</taxon>
        <taxon>Boletineae</taxon>
        <taxon>Boletaceae</taxon>
        <taxon>Boletoideae</taxon>
        <taxon>Boletus</taxon>
    </lineage>
</organism>
<evidence type="ECO:0000256" key="1">
    <source>
        <dbReference type="SAM" id="SignalP"/>
    </source>
</evidence>
<feature type="signal peptide" evidence="1">
    <location>
        <begin position="1"/>
        <end position="18"/>
    </location>
</feature>
<name>A0A8I2YWR7_9AGAM</name>
<protein>
    <submittedName>
        <fullName evidence="2">Uncharacterized protein</fullName>
    </submittedName>
</protein>
<feature type="chain" id="PRO_5034401956" evidence="1">
    <location>
        <begin position="19"/>
        <end position="214"/>
    </location>
</feature>
<proteinExistence type="predicted"/>
<keyword evidence="1" id="KW-0732">Signal</keyword>
<comment type="caution">
    <text evidence="2">The sequence shown here is derived from an EMBL/GenBank/DDBJ whole genome shotgun (WGS) entry which is preliminary data.</text>
</comment>
<reference evidence="2" key="1">
    <citation type="submission" date="2021-03" db="EMBL/GenBank/DDBJ databases">
        <title>Evolutionary innovations through gain and loss of genes in the ectomycorrhizal Boletales.</title>
        <authorList>
            <person name="Wu G."/>
            <person name="Miyauchi S."/>
            <person name="Morin E."/>
            <person name="Yang Z.-L."/>
            <person name="Xu J."/>
            <person name="Martin F.M."/>
        </authorList>
    </citation>
    <scope>NUCLEOTIDE SEQUENCE</scope>
    <source>
        <strain evidence="2">BR01</strain>
    </source>
</reference>
<accession>A0A8I2YWR7</accession>
<evidence type="ECO:0000313" key="3">
    <source>
        <dbReference type="Proteomes" id="UP000683000"/>
    </source>
</evidence>
<dbReference type="EMBL" id="JAGFBS010000003">
    <property type="protein sequence ID" value="KAG6380050.1"/>
    <property type="molecule type" value="Genomic_DNA"/>
</dbReference>
<gene>
    <name evidence="2" type="ORF">JVT61DRAFT_8130</name>
</gene>
<dbReference type="Proteomes" id="UP000683000">
    <property type="component" value="Unassembled WGS sequence"/>
</dbReference>
<dbReference type="AlphaFoldDB" id="A0A8I2YWR7"/>
<dbReference type="OrthoDB" id="10296639at2759"/>
<sequence>MPPRIVMLLYGFLRGLFCCGCNLEARGAVPEENASRRNTQATRLHVIVDDPSDVTFTTPKPPVHQEIVDQSDLTPLEIVGQNPAVGREKNSTRGADGEDFEHVSHPLSISEMNKEKSRPAIIQEGSSRNQCERAFTRGPDVDLEHSNRRSTVYFDATSHFPTAALGNDGAGTGTPAENLDDADQVDGAQPSLVFLEKLQRKIVDTNSIEVALSL</sequence>
<keyword evidence="3" id="KW-1185">Reference proteome</keyword>
<evidence type="ECO:0000313" key="2">
    <source>
        <dbReference type="EMBL" id="KAG6380050.1"/>
    </source>
</evidence>